<comment type="similarity">
    <text evidence="1 3">Belongs to the class-III pyridoxal-phosphate-dependent aminotransferase family.</text>
</comment>
<evidence type="ECO:0000256" key="2">
    <source>
        <dbReference type="ARBA" id="ARBA00022898"/>
    </source>
</evidence>
<sequence>MTTNPSTVWEPSSDRHTSTGALYSDAARDHLWMHFTRHSVFEEREAGGLGHAVPIITKGEGWTIWDDRGNEYIDALAGLFVTNVGHGRTEIAEAMAKQAAELAFFPLWSYAHPRAIELAERLAHHAPGDLNRVFFTTGGGEAVETAWKLAKQYFKLTGKPTKHKVISRSVAYHGTPQGALSITGIPAAKVDFEPLVPGGHKVPNTNMYRAPEHLRDDEKAFGRWAADRIAEAIEFEGPDSVAAVFLEPVQNSGGCFPPPAGYFDRVREICDEYDVLLVSDETICAFGRIGSMFACQDLGYQPDIITTAKGVTSGYAPLGLMIASDRLFEPFRQGTTYFPHGYTWGGHPVSCAAAMANLDIFEREGLNDRVKQNAPVFKSTLDKLLDLPLVGDVRGAGYFYGIELVKDKQTRETFDDDESERLLRGFLSKALFDAGLYCRADDRGDPVVQLAPPLTMGPAEFEEIERRLRSVLTEAENHL</sequence>
<evidence type="ECO:0000256" key="1">
    <source>
        <dbReference type="ARBA" id="ARBA00008954"/>
    </source>
</evidence>
<dbReference type="InterPro" id="IPR005814">
    <property type="entry name" value="Aminotrans_3"/>
</dbReference>
<comment type="caution">
    <text evidence="4">The sequence shown here is derived from an EMBL/GenBank/DDBJ whole genome shotgun (WGS) entry which is preliminary data.</text>
</comment>
<dbReference type="Pfam" id="PF00202">
    <property type="entry name" value="Aminotran_3"/>
    <property type="match status" value="1"/>
</dbReference>
<proteinExistence type="inferred from homology"/>
<keyword evidence="2 3" id="KW-0663">Pyridoxal phosphate</keyword>
<dbReference type="Gene3D" id="3.40.640.10">
    <property type="entry name" value="Type I PLP-dependent aspartate aminotransferase-like (Major domain)"/>
    <property type="match status" value="1"/>
</dbReference>
<dbReference type="GO" id="GO:0008483">
    <property type="term" value="F:transaminase activity"/>
    <property type="evidence" value="ECO:0007669"/>
    <property type="project" value="UniProtKB-KW"/>
</dbReference>
<dbReference type="PANTHER" id="PTHR43094">
    <property type="entry name" value="AMINOTRANSFERASE"/>
    <property type="match status" value="1"/>
</dbReference>
<dbReference type="CDD" id="cd00610">
    <property type="entry name" value="OAT_like"/>
    <property type="match status" value="1"/>
</dbReference>
<gene>
    <name evidence="4" type="ORF">GCM10023168_10880</name>
</gene>
<dbReference type="EMBL" id="BAABGM010000007">
    <property type="protein sequence ID" value="GAA4401356.1"/>
    <property type="molecule type" value="Genomic_DNA"/>
</dbReference>
<keyword evidence="4" id="KW-0808">Transferase</keyword>
<keyword evidence="5" id="KW-1185">Reference proteome</keyword>
<dbReference type="InterPro" id="IPR015424">
    <property type="entry name" value="PyrdxlP-dep_Trfase"/>
</dbReference>
<organism evidence="4 5">
    <name type="scientific">Fodinibacter luteus</name>
    <dbReference type="NCBI Taxonomy" id="552064"/>
    <lineage>
        <taxon>Bacteria</taxon>
        <taxon>Bacillati</taxon>
        <taxon>Actinomycetota</taxon>
        <taxon>Actinomycetes</taxon>
        <taxon>Micrococcales</taxon>
        <taxon>Intrasporangiaceae</taxon>
        <taxon>Fodinibacter (ex Wang et al. 2009)</taxon>
    </lineage>
</organism>
<evidence type="ECO:0000313" key="4">
    <source>
        <dbReference type="EMBL" id="GAA4401356.1"/>
    </source>
</evidence>
<dbReference type="SUPFAM" id="SSF53383">
    <property type="entry name" value="PLP-dependent transferases"/>
    <property type="match status" value="1"/>
</dbReference>
<dbReference type="Proteomes" id="UP001500945">
    <property type="component" value="Unassembled WGS sequence"/>
</dbReference>
<dbReference type="RefSeq" id="WP_345203210.1">
    <property type="nucleotide sequence ID" value="NZ_BAABGM010000007.1"/>
</dbReference>
<name>A0ABP8K6U7_9MICO</name>
<dbReference type="NCBIfam" id="NF005102">
    <property type="entry name" value="PRK06541.1"/>
    <property type="match status" value="1"/>
</dbReference>
<dbReference type="InterPro" id="IPR015422">
    <property type="entry name" value="PyrdxlP-dep_Trfase_small"/>
</dbReference>
<evidence type="ECO:0000313" key="5">
    <source>
        <dbReference type="Proteomes" id="UP001500945"/>
    </source>
</evidence>
<protein>
    <submittedName>
        <fullName evidence="4">Aspartate aminotransferase family protein</fullName>
    </submittedName>
</protein>
<accession>A0ABP8K6U7</accession>
<reference evidence="5" key="1">
    <citation type="journal article" date="2019" name="Int. J. Syst. Evol. Microbiol.">
        <title>The Global Catalogue of Microorganisms (GCM) 10K type strain sequencing project: providing services to taxonomists for standard genome sequencing and annotation.</title>
        <authorList>
            <consortium name="The Broad Institute Genomics Platform"/>
            <consortium name="The Broad Institute Genome Sequencing Center for Infectious Disease"/>
            <person name="Wu L."/>
            <person name="Ma J."/>
        </authorList>
    </citation>
    <scope>NUCLEOTIDE SEQUENCE [LARGE SCALE GENOMIC DNA]</scope>
    <source>
        <strain evidence="5">JCM 17809</strain>
    </source>
</reference>
<dbReference type="PANTHER" id="PTHR43094:SF1">
    <property type="entry name" value="AMINOTRANSFERASE CLASS-III"/>
    <property type="match status" value="1"/>
</dbReference>
<evidence type="ECO:0000256" key="3">
    <source>
        <dbReference type="RuleBase" id="RU003560"/>
    </source>
</evidence>
<dbReference type="Gene3D" id="3.90.1150.10">
    <property type="entry name" value="Aspartate Aminotransferase, domain 1"/>
    <property type="match status" value="1"/>
</dbReference>
<dbReference type="InterPro" id="IPR015421">
    <property type="entry name" value="PyrdxlP-dep_Trfase_major"/>
</dbReference>
<keyword evidence="4" id="KW-0032">Aminotransferase</keyword>